<keyword evidence="1 2" id="KW-0238">DNA-binding</keyword>
<feature type="domain" description="HTH tetR-type" evidence="3">
    <location>
        <begin position="6"/>
        <end position="66"/>
    </location>
</feature>
<dbReference type="PANTHER" id="PTHR30055:SF148">
    <property type="entry name" value="TETR-FAMILY TRANSCRIPTIONAL REGULATOR"/>
    <property type="match status" value="1"/>
</dbReference>
<evidence type="ECO:0000256" key="1">
    <source>
        <dbReference type="ARBA" id="ARBA00023125"/>
    </source>
</evidence>
<accession>A0A560BBV7</accession>
<comment type="caution">
    <text evidence="4">The sequence shown here is derived from an EMBL/GenBank/DDBJ whole genome shotgun (WGS) entry which is preliminary data.</text>
</comment>
<evidence type="ECO:0000256" key="2">
    <source>
        <dbReference type="PROSITE-ProRule" id="PRU00335"/>
    </source>
</evidence>
<dbReference type="InterPro" id="IPR009057">
    <property type="entry name" value="Homeodomain-like_sf"/>
</dbReference>
<reference evidence="4 5" key="1">
    <citation type="submission" date="2019-06" db="EMBL/GenBank/DDBJ databases">
        <title>Genomic Encyclopedia of Type Strains, Phase IV (KMG-V): Genome sequencing to study the core and pangenomes of soil and plant-associated prokaryotes.</title>
        <authorList>
            <person name="Whitman W."/>
        </authorList>
    </citation>
    <scope>NUCLEOTIDE SEQUENCE [LARGE SCALE GENOMIC DNA]</scope>
    <source>
        <strain evidence="4 5">BR 11796</strain>
    </source>
</reference>
<organism evidence="4 5">
    <name type="scientific">Azospirillum brasilense</name>
    <dbReference type="NCBI Taxonomy" id="192"/>
    <lineage>
        <taxon>Bacteria</taxon>
        <taxon>Pseudomonadati</taxon>
        <taxon>Pseudomonadota</taxon>
        <taxon>Alphaproteobacteria</taxon>
        <taxon>Rhodospirillales</taxon>
        <taxon>Azospirillaceae</taxon>
        <taxon>Azospirillum</taxon>
    </lineage>
</organism>
<dbReference type="Pfam" id="PF00440">
    <property type="entry name" value="TetR_N"/>
    <property type="match status" value="1"/>
</dbReference>
<protein>
    <submittedName>
        <fullName evidence="4">TetR family transcriptional regulator</fullName>
    </submittedName>
</protein>
<name>A0A560BBV7_AZOBR</name>
<dbReference type="SUPFAM" id="SSF46689">
    <property type="entry name" value="Homeodomain-like"/>
    <property type="match status" value="1"/>
</dbReference>
<gene>
    <name evidence="4" type="ORF">FBZ82_104288</name>
</gene>
<dbReference type="GO" id="GO:0000976">
    <property type="term" value="F:transcription cis-regulatory region binding"/>
    <property type="evidence" value="ECO:0007669"/>
    <property type="project" value="TreeGrafter"/>
</dbReference>
<evidence type="ECO:0000259" key="3">
    <source>
        <dbReference type="PROSITE" id="PS50977"/>
    </source>
</evidence>
<dbReference type="InterPro" id="IPR001647">
    <property type="entry name" value="HTH_TetR"/>
</dbReference>
<dbReference type="InterPro" id="IPR041479">
    <property type="entry name" value="TetR_CgmR_C"/>
</dbReference>
<dbReference type="InterPro" id="IPR050109">
    <property type="entry name" value="HTH-type_TetR-like_transc_reg"/>
</dbReference>
<dbReference type="PANTHER" id="PTHR30055">
    <property type="entry name" value="HTH-TYPE TRANSCRIPTIONAL REGULATOR RUTR"/>
    <property type="match status" value="1"/>
</dbReference>
<dbReference type="AlphaFoldDB" id="A0A560BBV7"/>
<dbReference type="Gene3D" id="1.10.357.10">
    <property type="entry name" value="Tetracycline Repressor, domain 2"/>
    <property type="match status" value="1"/>
</dbReference>
<proteinExistence type="predicted"/>
<dbReference type="GO" id="GO:0003700">
    <property type="term" value="F:DNA-binding transcription factor activity"/>
    <property type="evidence" value="ECO:0007669"/>
    <property type="project" value="TreeGrafter"/>
</dbReference>
<evidence type="ECO:0000313" key="4">
    <source>
        <dbReference type="EMBL" id="TWA70128.1"/>
    </source>
</evidence>
<evidence type="ECO:0000313" key="5">
    <source>
        <dbReference type="Proteomes" id="UP000316083"/>
    </source>
</evidence>
<dbReference type="RefSeq" id="WP_145675521.1">
    <property type="nucleotide sequence ID" value="NZ_VITF01000004.1"/>
</dbReference>
<dbReference type="EMBL" id="VITF01000004">
    <property type="protein sequence ID" value="TWA70128.1"/>
    <property type="molecule type" value="Genomic_DNA"/>
</dbReference>
<dbReference type="Proteomes" id="UP000316083">
    <property type="component" value="Unassembled WGS sequence"/>
</dbReference>
<dbReference type="PRINTS" id="PR00455">
    <property type="entry name" value="HTHTETR"/>
</dbReference>
<dbReference type="Pfam" id="PF17937">
    <property type="entry name" value="TetR_C_28"/>
    <property type="match status" value="1"/>
</dbReference>
<sequence length="181" mass="19404">MGRLPTIDRNRVLDIAESLVLTAGTSGLTMDAVAKAAGVSKGGVQSRFGSKDELIAAMIERWACEYDAQITAAVGPAPTPVEAVRGHVEATMAMDADGHARAAGMMAALIEAKRHIDSTKAWYEERFGGLDPHSTEGRRARIALLATEGAFLLRAFGFMDFRDEDWSGLGRDLRALLDDGL</sequence>
<dbReference type="PROSITE" id="PS50977">
    <property type="entry name" value="HTH_TETR_2"/>
    <property type="match status" value="1"/>
</dbReference>
<feature type="DNA-binding region" description="H-T-H motif" evidence="2">
    <location>
        <begin position="29"/>
        <end position="48"/>
    </location>
</feature>